<sequence length="83" mass="8961">MPKGFLVWLITSGVRAGGFELPAAIGAAVTRFDVVAVVNGNEEVSQVKELAAYAKEYEASGFCCVNDIVFAIFELLKVHDRVL</sequence>
<organism evidence="2 3">
    <name type="scientific">Nyssa sinensis</name>
    <dbReference type="NCBI Taxonomy" id="561372"/>
    <lineage>
        <taxon>Eukaryota</taxon>
        <taxon>Viridiplantae</taxon>
        <taxon>Streptophyta</taxon>
        <taxon>Embryophyta</taxon>
        <taxon>Tracheophyta</taxon>
        <taxon>Spermatophyta</taxon>
        <taxon>Magnoliopsida</taxon>
        <taxon>eudicotyledons</taxon>
        <taxon>Gunneridae</taxon>
        <taxon>Pentapetalae</taxon>
        <taxon>asterids</taxon>
        <taxon>Cornales</taxon>
        <taxon>Nyssaceae</taxon>
        <taxon>Nyssa</taxon>
    </lineage>
</organism>
<evidence type="ECO:0000256" key="1">
    <source>
        <dbReference type="SAM" id="SignalP"/>
    </source>
</evidence>
<accession>A0A5J4ZBV8</accession>
<feature type="signal peptide" evidence="1">
    <location>
        <begin position="1"/>
        <end position="16"/>
    </location>
</feature>
<gene>
    <name evidence="2" type="ORF">F0562_017910</name>
</gene>
<dbReference type="AlphaFoldDB" id="A0A5J4ZBV8"/>
<proteinExistence type="predicted"/>
<keyword evidence="3" id="KW-1185">Reference proteome</keyword>
<dbReference type="Proteomes" id="UP000325577">
    <property type="component" value="Linkage Group LG9"/>
</dbReference>
<keyword evidence="1" id="KW-0732">Signal</keyword>
<name>A0A5J4ZBV8_9ASTE</name>
<evidence type="ECO:0000313" key="2">
    <source>
        <dbReference type="EMBL" id="KAA8514731.1"/>
    </source>
</evidence>
<evidence type="ECO:0000313" key="3">
    <source>
        <dbReference type="Proteomes" id="UP000325577"/>
    </source>
</evidence>
<dbReference type="SUPFAM" id="SSF52768">
    <property type="entry name" value="Arginase/deacetylase"/>
    <property type="match status" value="1"/>
</dbReference>
<dbReference type="InterPro" id="IPR023696">
    <property type="entry name" value="Ureohydrolase_dom_sf"/>
</dbReference>
<protein>
    <submittedName>
        <fullName evidence="2">Uncharacterized protein</fullName>
    </submittedName>
</protein>
<dbReference type="EMBL" id="CM018052">
    <property type="protein sequence ID" value="KAA8514731.1"/>
    <property type="molecule type" value="Genomic_DNA"/>
</dbReference>
<feature type="chain" id="PRO_5023934182" evidence="1">
    <location>
        <begin position="17"/>
        <end position="83"/>
    </location>
</feature>
<reference evidence="2 3" key="1">
    <citation type="submission" date="2019-09" db="EMBL/GenBank/DDBJ databases">
        <title>A chromosome-level genome assembly of the Chinese tupelo Nyssa sinensis.</title>
        <authorList>
            <person name="Yang X."/>
            <person name="Kang M."/>
            <person name="Yang Y."/>
            <person name="Xiong H."/>
            <person name="Wang M."/>
            <person name="Zhang Z."/>
            <person name="Wang Z."/>
            <person name="Wu H."/>
            <person name="Ma T."/>
            <person name="Liu J."/>
            <person name="Xi Z."/>
        </authorList>
    </citation>
    <scope>NUCLEOTIDE SEQUENCE [LARGE SCALE GENOMIC DNA]</scope>
    <source>
        <strain evidence="2">J267</strain>
        <tissue evidence="2">Leaf</tissue>
    </source>
</reference>